<accession>A0A6N4SUF8</accession>
<reference evidence="1 2" key="1">
    <citation type="journal article" date="2007" name="Appl. Environ. Microbiol.">
        <title>Genome sequence of the cellulolytic gliding bacterium Cytophaga hutchinsonii.</title>
        <authorList>
            <person name="Xie G."/>
            <person name="Bruce D.C."/>
            <person name="Challacombe J.F."/>
            <person name="Chertkov O."/>
            <person name="Detter J.C."/>
            <person name="Gilna P."/>
            <person name="Han C.S."/>
            <person name="Lucas S."/>
            <person name="Misra M."/>
            <person name="Myers G.L."/>
            <person name="Richardson P."/>
            <person name="Tapia R."/>
            <person name="Thayer N."/>
            <person name="Thompson L.S."/>
            <person name="Brettin T.S."/>
            <person name="Henrissat B."/>
            <person name="Wilson D.B."/>
            <person name="McBride M.J."/>
        </authorList>
    </citation>
    <scope>NUCLEOTIDE SEQUENCE [LARGE SCALE GENOMIC DNA]</scope>
    <source>
        <strain evidence="2">ATCC 33406 / DSM 1761 / CIP 103989 / NBRC 15051 / NCIMB 9469 / D465</strain>
    </source>
</reference>
<dbReference type="KEGG" id="chu:CHU_2767"/>
<dbReference type="Proteomes" id="UP000001822">
    <property type="component" value="Chromosome"/>
</dbReference>
<name>A0A6N4SUF8_CYTH3</name>
<evidence type="ECO:0008006" key="3">
    <source>
        <dbReference type="Google" id="ProtNLM"/>
    </source>
</evidence>
<organism evidence="1 2">
    <name type="scientific">Cytophaga hutchinsonii (strain ATCC 33406 / DSM 1761 / CIP 103989 / NBRC 15051 / NCIMB 9469 / D465)</name>
    <dbReference type="NCBI Taxonomy" id="269798"/>
    <lineage>
        <taxon>Bacteria</taxon>
        <taxon>Pseudomonadati</taxon>
        <taxon>Bacteroidota</taxon>
        <taxon>Cytophagia</taxon>
        <taxon>Cytophagales</taxon>
        <taxon>Cytophagaceae</taxon>
        <taxon>Cytophaga</taxon>
    </lineage>
</organism>
<evidence type="ECO:0000313" key="1">
    <source>
        <dbReference type="EMBL" id="ABG60017.1"/>
    </source>
</evidence>
<gene>
    <name evidence="1" type="ordered locus">CHU_2767</name>
</gene>
<dbReference type="AlphaFoldDB" id="A0A6N4SUF8"/>
<keyword evidence="2" id="KW-1185">Reference proteome</keyword>
<dbReference type="OrthoDB" id="3806556at2"/>
<sequence length="273" mass="30577">MNSSSDFVESFHNNGFAIVKGVFSKSEIQTLRNEVASQVEIDKAKGLIYSVPNSSATYVKGDLLSKELLQHVILDERVINIAKKILQNEPVYFGDGSYQIGTGLRGYHRDNTDRVFNVGNDWAADYSIIRMGLYLQNHKKYSGGLKVRIASNKNKSGKSVLLDIEEGDLVFWDLRTLHSGNAVRLKMLPNFPVDYLEKNVPDFLKIDEDNVRMAFFFSFGKKDAHLERYLKNSLLKSANMVEGLKQSPISSAVFADAANKGLTIVKPIAEYGN</sequence>
<evidence type="ECO:0000313" key="2">
    <source>
        <dbReference type="Proteomes" id="UP000001822"/>
    </source>
</evidence>
<dbReference type="Gene3D" id="2.60.120.620">
    <property type="entry name" value="q2cbj1_9rhob like domain"/>
    <property type="match status" value="1"/>
</dbReference>
<dbReference type="SUPFAM" id="SSF51197">
    <property type="entry name" value="Clavaminate synthase-like"/>
    <property type="match status" value="1"/>
</dbReference>
<dbReference type="RefSeq" id="WP_011586127.1">
    <property type="nucleotide sequence ID" value="NC_008255.1"/>
</dbReference>
<dbReference type="EMBL" id="CP000383">
    <property type="protein sequence ID" value="ABG60017.1"/>
    <property type="molecule type" value="Genomic_DNA"/>
</dbReference>
<proteinExistence type="predicted"/>
<protein>
    <recommendedName>
        <fullName evidence="3">Phytanoyl-CoA dioxygenase</fullName>
    </recommendedName>
</protein>